<dbReference type="Proteomes" id="UP000239861">
    <property type="component" value="Unassembled WGS sequence"/>
</dbReference>
<evidence type="ECO:0000313" key="3">
    <source>
        <dbReference type="EMBL" id="PPK62440.1"/>
    </source>
</evidence>
<feature type="modified residue" description="4-aspartylphosphate" evidence="1">
    <location>
        <position position="63"/>
    </location>
</feature>
<dbReference type="PANTHER" id="PTHR43228">
    <property type="entry name" value="TWO-COMPONENT RESPONSE REGULATOR"/>
    <property type="match status" value="1"/>
</dbReference>
<dbReference type="RefSeq" id="WP_079576927.1">
    <property type="nucleotide sequence ID" value="NZ_FUYO01000001.1"/>
</dbReference>
<comment type="caution">
    <text evidence="3">The sequence shown here is derived from an EMBL/GenBank/DDBJ whole genome shotgun (WGS) entry which is preliminary data.</text>
</comment>
<dbReference type="SMART" id="SM00448">
    <property type="entry name" value="REC"/>
    <property type="match status" value="1"/>
</dbReference>
<dbReference type="CDD" id="cd00156">
    <property type="entry name" value="REC"/>
    <property type="match status" value="1"/>
</dbReference>
<dbReference type="GO" id="GO:0000160">
    <property type="term" value="P:phosphorelay signal transduction system"/>
    <property type="evidence" value="ECO:0007669"/>
    <property type="project" value="InterPro"/>
</dbReference>
<sequence>MQIDLKELKQVTVLYVEDDDVIRAQTLSVFEKIFKKVYVGKDGRQGINLFKNHQDELDVIVTDLNMPKMTGFELAEEVHKVSKYIPVIFTTAFTDEESLIKAITLNIDSYVTKPLKIQDLTSTILKSVKNSKENRNLYKTTKALANEMLSTKKDYGQLKDNCELLEKEVSFYKFLAEHFIASIKLDKFGIIENISNQFSNIYKYSLMDLKNKPINSITPNAANIQKKMLEAIKIKEAVGFNEKFITADNEELEFHNILYPLYENKDNYASGYMLYQSLER</sequence>
<proteinExistence type="predicted"/>
<keyword evidence="1" id="KW-0597">Phosphoprotein</keyword>
<organism evidence="3 4">
    <name type="scientific">Malaciobacter marinus</name>
    <dbReference type="NCBI Taxonomy" id="505249"/>
    <lineage>
        <taxon>Bacteria</taxon>
        <taxon>Pseudomonadati</taxon>
        <taxon>Campylobacterota</taxon>
        <taxon>Epsilonproteobacteria</taxon>
        <taxon>Campylobacterales</taxon>
        <taxon>Arcobacteraceae</taxon>
        <taxon>Malaciobacter</taxon>
    </lineage>
</organism>
<dbReference type="PANTHER" id="PTHR43228:SF1">
    <property type="entry name" value="TWO-COMPONENT RESPONSE REGULATOR ARR22"/>
    <property type="match status" value="1"/>
</dbReference>
<dbReference type="EMBL" id="PTIW01000003">
    <property type="protein sequence ID" value="PPK62440.1"/>
    <property type="molecule type" value="Genomic_DNA"/>
</dbReference>
<dbReference type="AlphaFoldDB" id="A0AB36ZZY1"/>
<protein>
    <submittedName>
        <fullName evidence="3">Response regulator receiver domain-containing protein</fullName>
    </submittedName>
</protein>
<feature type="domain" description="Response regulatory" evidence="2">
    <location>
        <begin position="12"/>
        <end position="128"/>
    </location>
</feature>
<evidence type="ECO:0000256" key="1">
    <source>
        <dbReference type="PROSITE-ProRule" id="PRU00169"/>
    </source>
</evidence>
<dbReference type="Pfam" id="PF00072">
    <property type="entry name" value="Response_reg"/>
    <property type="match status" value="1"/>
</dbReference>
<accession>A0AB36ZZY1</accession>
<dbReference type="InterPro" id="IPR011006">
    <property type="entry name" value="CheY-like_superfamily"/>
</dbReference>
<evidence type="ECO:0000259" key="2">
    <source>
        <dbReference type="PROSITE" id="PS50110"/>
    </source>
</evidence>
<dbReference type="SUPFAM" id="SSF52172">
    <property type="entry name" value="CheY-like"/>
    <property type="match status" value="1"/>
</dbReference>
<reference evidence="3 4" key="1">
    <citation type="submission" date="2018-02" db="EMBL/GenBank/DDBJ databases">
        <title>Subsurface microbial communities from deep shales in Ohio and West Virginia, USA.</title>
        <authorList>
            <person name="Wrighton K."/>
        </authorList>
    </citation>
    <scope>NUCLEOTIDE SEQUENCE [LARGE SCALE GENOMIC DNA]</scope>
    <source>
        <strain evidence="3 4">MARC-MIP3H16</strain>
    </source>
</reference>
<dbReference type="InterPro" id="IPR052048">
    <property type="entry name" value="ST_Response_Regulator"/>
</dbReference>
<name>A0AB36ZZY1_9BACT</name>
<dbReference type="PROSITE" id="PS50110">
    <property type="entry name" value="RESPONSE_REGULATORY"/>
    <property type="match status" value="1"/>
</dbReference>
<dbReference type="InterPro" id="IPR001789">
    <property type="entry name" value="Sig_transdc_resp-reg_receiver"/>
</dbReference>
<gene>
    <name evidence="3" type="ORF">B0F89_10332</name>
</gene>
<evidence type="ECO:0000313" key="4">
    <source>
        <dbReference type="Proteomes" id="UP000239861"/>
    </source>
</evidence>
<dbReference type="Gene3D" id="3.40.50.2300">
    <property type="match status" value="1"/>
</dbReference>